<feature type="compositionally biased region" description="Polar residues" evidence="1">
    <location>
        <begin position="75"/>
        <end position="111"/>
    </location>
</feature>
<feature type="region of interest" description="Disordered" evidence="1">
    <location>
        <begin position="73"/>
        <end position="111"/>
    </location>
</feature>
<dbReference type="Proteomes" id="UP000193986">
    <property type="component" value="Unassembled WGS sequence"/>
</dbReference>
<dbReference type="EMBL" id="MCFC01000071">
    <property type="protein sequence ID" value="ORY24107.1"/>
    <property type="molecule type" value="Genomic_DNA"/>
</dbReference>
<reference evidence="2 3" key="1">
    <citation type="submission" date="2016-07" db="EMBL/GenBank/DDBJ databases">
        <title>Pervasive Adenine N6-methylation of Active Genes in Fungi.</title>
        <authorList>
            <consortium name="DOE Joint Genome Institute"/>
            <person name="Mondo S.J."/>
            <person name="Dannebaum R.O."/>
            <person name="Kuo R.C."/>
            <person name="Labutti K."/>
            <person name="Haridas S."/>
            <person name="Kuo A."/>
            <person name="Salamov A."/>
            <person name="Ahrendt S.R."/>
            <person name="Lipzen A."/>
            <person name="Sullivan W."/>
            <person name="Andreopoulos W.B."/>
            <person name="Clum A."/>
            <person name="Lindquist E."/>
            <person name="Daum C."/>
            <person name="Ramamoorthy G.K."/>
            <person name="Gryganskyi A."/>
            <person name="Culley D."/>
            <person name="Magnuson J.K."/>
            <person name="James T.Y."/>
            <person name="O'Malley M.A."/>
            <person name="Stajich J.E."/>
            <person name="Spatafora J.W."/>
            <person name="Visel A."/>
            <person name="Grigoriev I.V."/>
        </authorList>
    </citation>
    <scope>NUCLEOTIDE SEQUENCE [LARGE SCALE GENOMIC DNA]</scope>
    <source>
        <strain evidence="2 3">68-887.2</strain>
    </source>
</reference>
<dbReference type="InParanoid" id="A0A1Y2APH0"/>
<keyword evidence="3" id="KW-1185">Reference proteome</keyword>
<accession>A0A1Y2APH0</accession>
<proteinExistence type="predicted"/>
<name>A0A1Y2APH0_9TREE</name>
<protein>
    <submittedName>
        <fullName evidence="2">Uncharacterized protein</fullName>
    </submittedName>
</protein>
<comment type="caution">
    <text evidence="2">The sequence shown here is derived from an EMBL/GenBank/DDBJ whole genome shotgun (WGS) entry which is preliminary data.</text>
</comment>
<evidence type="ECO:0000313" key="2">
    <source>
        <dbReference type="EMBL" id="ORY24107.1"/>
    </source>
</evidence>
<evidence type="ECO:0000256" key="1">
    <source>
        <dbReference type="SAM" id="MobiDB-lite"/>
    </source>
</evidence>
<gene>
    <name evidence="2" type="ORF">BCR39DRAFT_582401</name>
</gene>
<sequence>MDPGVTLDTNGCFVFPSAPTACNNASLSSHNVPSQTNYPGQLCDGIYADHLSCDRSSSFFSHVDQSGVSLGGTPSFASYQPSQEDSPSVPSQFSDPGHASSMSNQVLPQQQNSTFVQETIDRGLDRGVMPRNPKPDVTWPCQQSPSDHIGTNNKSQILLQYPDTSTIIEQIPFSTDKGNITEQFTADYQDRYPQYSQHQSSGTEGPSYIESARLPFTYTSFHSDPSSGQSLEMYQTAAHLGESSASNSSVNEYPSDLQPSAALNLDQRAPHNLSWELSPSVQSSAFSGDPLLYSALTKELSEHQKVIDKISRVCSSGGNWTSLVEMELARGGWDTYTPQNYLYIDRLISSNVTLVAFDKLRRRVAKVVHIRKFNVPKNAEYWVETEEVTNDDFPNVEKLVFHPELAPTFTGQLDSERVKNTVTACTNVKWIEIDGSGYTRTNHSCPSIAPTCEAITNSVRKLLQGQKTRHRFGNRMQPEYGEDSLEDWQTQLTIQMTGFPVREFKLFALSLPSLNGIRTEINAPYSSVKSTFRVAMNNWMINAAAHANPNSELIIFPDNWIDYSKQVSLGSDAKQYSIKEYIRDLKTQSGFTYSEDMERDLVEQLESQITVVGAAPSRPGPVKGYELAVWKLEETTG</sequence>
<organism evidence="2 3">
    <name type="scientific">Naematelia encephala</name>
    <dbReference type="NCBI Taxonomy" id="71784"/>
    <lineage>
        <taxon>Eukaryota</taxon>
        <taxon>Fungi</taxon>
        <taxon>Dikarya</taxon>
        <taxon>Basidiomycota</taxon>
        <taxon>Agaricomycotina</taxon>
        <taxon>Tremellomycetes</taxon>
        <taxon>Tremellales</taxon>
        <taxon>Naemateliaceae</taxon>
        <taxon>Naematelia</taxon>
    </lineage>
</organism>
<dbReference type="AlphaFoldDB" id="A0A1Y2APH0"/>
<evidence type="ECO:0000313" key="3">
    <source>
        <dbReference type="Proteomes" id="UP000193986"/>
    </source>
</evidence>